<evidence type="ECO:0000256" key="4">
    <source>
        <dbReference type="ARBA" id="ARBA00022692"/>
    </source>
</evidence>
<feature type="signal peptide" evidence="8">
    <location>
        <begin position="1"/>
        <end position="25"/>
    </location>
</feature>
<evidence type="ECO:0000256" key="3">
    <source>
        <dbReference type="ARBA" id="ARBA00022452"/>
    </source>
</evidence>
<name>A0A367QI28_9NOSO</name>
<reference evidence="9" key="1">
    <citation type="submission" date="2016-04" db="EMBL/GenBank/DDBJ databases">
        <authorList>
            <person name="Tabuchi Yagui T.R."/>
        </authorList>
    </citation>
    <scope>NUCLEOTIDE SEQUENCE [LARGE SCALE GENOMIC DNA]</scope>
    <source>
        <strain evidence="9">NIES-26</strain>
    </source>
</reference>
<proteinExistence type="inferred from homology"/>
<evidence type="ECO:0000256" key="7">
    <source>
        <dbReference type="ARBA" id="ARBA00023237"/>
    </source>
</evidence>
<dbReference type="Proteomes" id="UP000252107">
    <property type="component" value="Unassembled WGS sequence"/>
</dbReference>
<keyword evidence="4" id="KW-0812">Transmembrane</keyword>
<keyword evidence="3" id="KW-1134">Transmembrane beta strand</keyword>
<dbReference type="AlphaFoldDB" id="A0A367QI28"/>
<dbReference type="GO" id="GO:0015483">
    <property type="term" value="F:long-chain fatty acid transporting porin activity"/>
    <property type="evidence" value="ECO:0007669"/>
    <property type="project" value="TreeGrafter"/>
</dbReference>
<dbReference type="InterPro" id="IPR005017">
    <property type="entry name" value="OMPP1/FadL/TodX"/>
</dbReference>
<feature type="chain" id="PRO_5016969300" evidence="8">
    <location>
        <begin position="26"/>
        <end position="440"/>
    </location>
</feature>
<evidence type="ECO:0000256" key="1">
    <source>
        <dbReference type="ARBA" id="ARBA00004571"/>
    </source>
</evidence>
<dbReference type="PANTHER" id="PTHR35093:SF8">
    <property type="entry name" value="OUTER MEMBRANE PROTEIN NMB0088-RELATED"/>
    <property type="match status" value="1"/>
</dbReference>
<dbReference type="Gene3D" id="2.40.160.60">
    <property type="entry name" value="Outer membrane protein transport protein (OMPP1/FadL/TodX)"/>
    <property type="match status" value="1"/>
</dbReference>
<evidence type="ECO:0000256" key="6">
    <source>
        <dbReference type="ARBA" id="ARBA00023136"/>
    </source>
</evidence>
<keyword evidence="6" id="KW-0472">Membrane</keyword>
<dbReference type="SUPFAM" id="SSF56935">
    <property type="entry name" value="Porins"/>
    <property type="match status" value="1"/>
</dbReference>
<keyword evidence="5 8" id="KW-0732">Signal</keyword>
<sequence>MQQLRVKLSLVPILMLLTVSSTAHLALAGGFALNEQSVKGLGNGFAGGAASAEDASTIFFNPAGLTRLTGNSIVGASYVIFPTVSFKNQGSTVATGAPLSGNNGGDAGVDIVVPNFYAAWSLSDTVKAGIGINVPFGLATTYNRDWVGRYQAVESSLTTININPSIAAKLTDNFSVGAGLNIQYAEAKLSNAIDFGSIGRSVGLPTQPQQADGFVKVTGSDWSVGYNLGVMYEPTKSTRIGLSYRSPITQDIRGNADFTVPASATALTRGGRFTDTGATAVLNLPDTLSLTVYQELNPRVSIVGDVTWTNWSRFRELRVTFANPNEPDSVQPENWNDTYRFGLGVNYAVNETLTLRTGVTYDPSPISDEFVTARLPGGDRTLLGFGASYRPSKSFSFDIGYTHVFSDDSSINESNSTRNTLKGEFESEVDIVGVQLNWQF</sequence>
<dbReference type="Pfam" id="PF03349">
    <property type="entry name" value="Toluene_X"/>
    <property type="match status" value="1"/>
</dbReference>
<evidence type="ECO:0000313" key="10">
    <source>
        <dbReference type="Proteomes" id="UP000252107"/>
    </source>
</evidence>
<keyword evidence="7" id="KW-0998">Cell outer membrane</keyword>
<accession>A0A367QI28</accession>
<evidence type="ECO:0000256" key="8">
    <source>
        <dbReference type="SAM" id="SignalP"/>
    </source>
</evidence>
<protein>
    <submittedName>
        <fullName evidence="9">Aromatic hydrocarbon degradation protein</fullName>
    </submittedName>
</protein>
<organism evidence="9 10">
    <name type="scientific">Nostoc minutum NIES-26</name>
    <dbReference type="NCBI Taxonomy" id="1844469"/>
    <lineage>
        <taxon>Bacteria</taxon>
        <taxon>Bacillati</taxon>
        <taxon>Cyanobacteriota</taxon>
        <taxon>Cyanophyceae</taxon>
        <taxon>Nostocales</taxon>
        <taxon>Nostocaceae</taxon>
        <taxon>Nostoc</taxon>
    </lineage>
</organism>
<evidence type="ECO:0000313" key="9">
    <source>
        <dbReference type="EMBL" id="RCJ23857.1"/>
    </source>
</evidence>
<comment type="similarity">
    <text evidence="2">Belongs to the OmpP1/FadL family.</text>
</comment>
<dbReference type="PANTHER" id="PTHR35093">
    <property type="entry name" value="OUTER MEMBRANE PROTEIN NMB0088-RELATED"/>
    <property type="match status" value="1"/>
</dbReference>
<dbReference type="GO" id="GO:0009279">
    <property type="term" value="C:cell outer membrane"/>
    <property type="evidence" value="ECO:0007669"/>
    <property type="project" value="UniProtKB-SubCell"/>
</dbReference>
<keyword evidence="10" id="KW-1185">Reference proteome</keyword>
<comment type="caution">
    <text evidence="9">The sequence shown here is derived from an EMBL/GenBank/DDBJ whole genome shotgun (WGS) entry which is preliminary data.</text>
</comment>
<gene>
    <name evidence="9" type="ORF">A6770_28995</name>
</gene>
<dbReference type="EMBL" id="LXQD01000321">
    <property type="protein sequence ID" value="RCJ23857.1"/>
    <property type="molecule type" value="Genomic_DNA"/>
</dbReference>
<evidence type="ECO:0000256" key="2">
    <source>
        <dbReference type="ARBA" id="ARBA00008163"/>
    </source>
</evidence>
<comment type="subcellular location">
    <subcellularLocation>
        <location evidence="1">Cell outer membrane</location>
        <topology evidence="1">Multi-pass membrane protein</topology>
    </subcellularLocation>
</comment>
<evidence type="ECO:0000256" key="5">
    <source>
        <dbReference type="ARBA" id="ARBA00022729"/>
    </source>
</evidence>